<evidence type="ECO:0000256" key="3">
    <source>
        <dbReference type="ARBA" id="ARBA00023172"/>
    </source>
</evidence>
<dbReference type="PROSITE" id="PS51898">
    <property type="entry name" value="TYR_RECOMBINASE"/>
    <property type="match status" value="1"/>
</dbReference>
<dbReference type="GO" id="GO:0003677">
    <property type="term" value="F:DNA binding"/>
    <property type="evidence" value="ECO:0007669"/>
    <property type="project" value="UniProtKB-UniRule"/>
</dbReference>
<protein>
    <submittedName>
        <fullName evidence="7">Site-specific recombinase XerD</fullName>
    </submittedName>
</protein>
<dbReference type="InterPro" id="IPR044068">
    <property type="entry name" value="CB"/>
</dbReference>
<keyword evidence="3" id="KW-0233">DNA recombination</keyword>
<evidence type="ECO:0000313" key="7">
    <source>
        <dbReference type="EMBL" id="AGQ18782.1"/>
    </source>
</evidence>
<dbReference type="SUPFAM" id="SSF47823">
    <property type="entry name" value="lambda integrase-like, N-terminal domain"/>
    <property type="match status" value="1"/>
</dbReference>
<dbReference type="InterPro" id="IPR011010">
    <property type="entry name" value="DNA_brk_join_enz"/>
</dbReference>
<evidence type="ECO:0000256" key="1">
    <source>
        <dbReference type="ARBA" id="ARBA00022908"/>
    </source>
</evidence>
<evidence type="ECO:0000256" key="2">
    <source>
        <dbReference type="ARBA" id="ARBA00023125"/>
    </source>
</evidence>
<reference evidence="7" key="1">
    <citation type="journal article" date="2013" name="Sci. Rep.">
        <title>Metagenomics uncovers a new group of low GC and ultra-small marine Actinobacteria.</title>
        <authorList>
            <person name="Ghai R."/>
            <person name="Mizuno C.M."/>
            <person name="Picazo A."/>
            <person name="Camacho A."/>
            <person name="Rodriguez-Valera F."/>
        </authorList>
    </citation>
    <scope>NUCLEOTIDE SEQUENCE</scope>
</reference>
<dbReference type="InterPro" id="IPR050090">
    <property type="entry name" value="Tyrosine_recombinase_XerCD"/>
</dbReference>
<dbReference type="Gene3D" id="1.10.150.130">
    <property type="match status" value="1"/>
</dbReference>
<feature type="domain" description="Tyr recombinase" evidence="5">
    <location>
        <begin position="108"/>
        <end position="288"/>
    </location>
</feature>
<dbReference type="InterPro" id="IPR002104">
    <property type="entry name" value="Integrase_catalytic"/>
</dbReference>
<keyword evidence="2 4" id="KW-0238">DNA-binding</keyword>
<dbReference type="Pfam" id="PF02899">
    <property type="entry name" value="Phage_int_SAM_1"/>
    <property type="match status" value="1"/>
</dbReference>
<dbReference type="InterPro" id="IPR004107">
    <property type="entry name" value="Integrase_SAM-like_N"/>
</dbReference>
<proteinExistence type="predicted"/>
<dbReference type="PANTHER" id="PTHR30349">
    <property type="entry name" value="PHAGE INTEGRASE-RELATED"/>
    <property type="match status" value="1"/>
</dbReference>
<sequence>MSQKQSKKSNTALVQDFCNYLQFNKGLSDNTIKAYKSDILKFLQFLEGDEISNESLQQYVNLLSNKNQSENSKVRKISSINQYVQWSNSVNLSKQINIEKISLKTGSYLPDTLAVSDIIKMIDSYDFDNFLNARNKAIIEFMYSTACRVSELTDVKISDIDFDDKFVKLQGKGSKQRIVPIGSELNETLLPYLKIRKKFENNETFLFISKNKKKLDRSAVFRLIKKAALIAGINSSVHPHTLRHSAATHMLEAGCDLRTLQEFLGHTSVSTTKIYTKLTKEFLVEIFKESHPRA</sequence>
<dbReference type="PANTHER" id="PTHR30349:SF81">
    <property type="entry name" value="TYROSINE RECOMBINASE XERC"/>
    <property type="match status" value="1"/>
</dbReference>
<keyword evidence="1" id="KW-0229">DNA integration</keyword>
<dbReference type="AlphaFoldDB" id="S5DV28"/>
<dbReference type="SUPFAM" id="SSF56349">
    <property type="entry name" value="DNA breaking-rejoining enzymes"/>
    <property type="match status" value="1"/>
</dbReference>
<accession>S5DV28</accession>
<name>S5DV28_9ACTN</name>
<organism evidence="7">
    <name type="scientific">Candidatus Actinomarina minuta</name>
    <dbReference type="NCBI Taxonomy" id="1389454"/>
    <lineage>
        <taxon>Bacteria</taxon>
        <taxon>Bacillati</taxon>
        <taxon>Actinomycetota</taxon>
        <taxon>Actinomycetes</taxon>
        <taxon>Candidatus Actinomarinidae</taxon>
        <taxon>Candidatus Actinomarinales</taxon>
        <taxon>Candidatus Actinomarineae</taxon>
        <taxon>Candidatus Actinomarinaceae</taxon>
        <taxon>Candidatus Actinomarina</taxon>
    </lineage>
</organism>
<evidence type="ECO:0000259" key="6">
    <source>
        <dbReference type="PROSITE" id="PS51900"/>
    </source>
</evidence>
<evidence type="ECO:0000256" key="4">
    <source>
        <dbReference type="PROSITE-ProRule" id="PRU01248"/>
    </source>
</evidence>
<dbReference type="CDD" id="cd00798">
    <property type="entry name" value="INT_XerDC_C"/>
    <property type="match status" value="1"/>
</dbReference>
<dbReference type="InterPro" id="IPR013762">
    <property type="entry name" value="Integrase-like_cat_sf"/>
</dbReference>
<evidence type="ECO:0000259" key="5">
    <source>
        <dbReference type="PROSITE" id="PS51898"/>
    </source>
</evidence>
<dbReference type="GO" id="GO:0006310">
    <property type="term" value="P:DNA recombination"/>
    <property type="evidence" value="ECO:0007669"/>
    <property type="project" value="UniProtKB-KW"/>
</dbReference>
<dbReference type="InterPro" id="IPR010998">
    <property type="entry name" value="Integrase_recombinase_N"/>
</dbReference>
<dbReference type="PROSITE" id="PS51900">
    <property type="entry name" value="CB"/>
    <property type="match status" value="1"/>
</dbReference>
<dbReference type="GO" id="GO:0015074">
    <property type="term" value="P:DNA integration"/>
    <property type="evidence" value="ECO:0007669"/>
    <property type="project" value="UniProtKB-KW"/>
</dbReference>
<dbReference type="Gene3D" id="1.10.443.10">
    <property type="entry name" value="Intergrase catalytic core"/>
    <property type="match status" value="1"/>
</dbReference>
<feature type="domain" description="Core-binding (CB)" evidence="6">
    <location>
        <begin position="8"/>
        <end position="88"/>
    </location>
</feature>
<dbReference type="EMBL" id="KC811112">
    <property type="protein sequence ID" value="AGQ18782.1"/>
    <property type="molecule type" value="Genomic_DNA"/>
</dbReference>
<dbReference type="Pfam" id="PF00589">
    <property type="entry name" value="Phage_integrase"/>
    <property type="match status" value="1"/>
</dbReference>